<keyword evidence="3" id="KW-1185">Reference proteome</keyword>
<dbReference type="RefSeq" id="WP_061970684.1">
    <property type="nucleotide sequence ID" value="NZ_FMAV01000001.1"/>
</dbReference>
<comment type="caution">
    <text evidence="2">The sequence shown here is derived from an EMBL/GenBank/DDBJ whole genome shotgun (WGS) entry which is preliminary data.</text>
</comment>
<evidence type="ECO:0000313" key="3">
    <source>
        <dbReference type="Proteomes" id="UP000054099"/>
    </source>
</evidence>
<evidence type="ECO:0000313" key="2">
    <source>
        <dbReference type="EMBL" id="KSU85590.1"/>
    </source>
</evidence>
<dbReference type="Proteomes" id="UP000054099">
    <property type="component" value="Unassembled WGS sequence"/>
</dbReference>
<name>A0A0V8JEQ7_9BACL</name>
<evidence type="ECO:0008006" key="4">
    <source>
        <dbReference type="Google" id="ProtNLM"/>
    </source>
</evidence>
<dbReference type="EMBL" id="LNQN01000001">
    <property type="protein sequence ID" value="KSU85590.1"/>
    <property type="molecule type" value="Genomic_DNA"/>
</dbReference>
<protein>
    <recommendedName>
        <fullName evidence="4">ABC transporter periplasmic binding protein yphF</fullName>
    </recommendedName>
</protein>
<gene>
    <name evidence="2" type="ORF">AS030_08870</name>
</gene>
<dbReference type="OrthoDB" id="2449131at2"/>
<dbReference type="AlphaFoldDB" id="A0A0V8JEQ7"/>
<dbReference type="PROSITE" id="PS51257">
    <property type="entry name" value="PROKAR_LIPOPROTEIN"/>
    <property type="match status" value="1"/>
</dbReference>
<accession>A0A0V8JEQ7</accession>
<keyword evidence="1" id="KW-0732">Signal</keyword>
<organism evidence="2 3">
    <name type="scientific">Fictibacillus enclensis</name>
    <dbReference type="NCBI Taxonomy" id="1017270"/>
    <lineage>
        <taxon>Bacteria</taxon>
        <taxon>Bacillati</taxon>
        <taxon>Bacillota</taxon>
        <taxon>Bacilli</taxon>
        <taxon>Bacillales</taxon>
        <taxon>Fictibacillaceae</taxon>
        <taxon>Fictibacillus</taxon>
    </lineage>
</organism>
<sequence length="238" mass="27321">MKKICLIIASICMLFSLTGCLYPNQQKAENRVPYNDQIQMVQGAVNDYKKDTSVLPIKNKDASTDIYEKYPIDFGRLVPKYMQQPPGNSFEKGGTFQYVLIDAETKPKVKLIDLVIVNKAQDLELRLKEYTRTHKYPPYDKILASGRYTLDYKKMGYKEAPYAVSPYSGKNLPFFVDNDSKVHVDYSIDLYEALKKSKDNKEGKDIRPLLTKNSYFVPVRSVPYGVKNGEPEFLIGKR</sequence>
<evidence type="ECO:0000256" key="1">
    <source>
        <dbReference type="SAM" id="SignalP"/>
    </source>
</evidence>
<reference evidence="2 3" key="1">
    <citation type="journal article" date="2014" name="Antonie Van Leeuwenhoek">
        <title>Fictibacillus enclensis sp. nov., isolated from marine sediment.</title>
        <authorList>
            <person name="Dastager S.G."/>
            <person name="Mawlankar R."/>
            <person name="Srinivasan K."/>
            <person name="Tang S.K."/>
            <person name="Lee J.C."/>
            <person name="Ramana V.V."/>
            <person name="Shouche Y.S."/>
        </authorList>
    </citation>
    <scope>NUCLEOTIDE SEQUENCE [LARGE SCALE GENOMIC DNA]</scope>
    <source>
        <strain evidence="2 3">NIO-1003</strain>
    </source>
</reference>
<feature type="chain" id="PRO_5039581649" description="ABC transporter periplasmic binding protein yphF" evidence="1">
    <location>
        <begin position="22"/>
        <end position="238"/>
    </location>
</feature>
<proteinExistence type="predicted"/>
<feature type="signal peptide" evidence="1">
    <location>
        <begin position="1"/>
        <end position="21"/>
    </location>
</feature>